<dbReference type="InterPro" id="IPR046886">
    <property type="entry name" value="RsmE_MTase_dom"/>
</dbReference>
<keyword evidence="6 12" id="KW-0698">rRNA processing</keyword>
<dbReference type="NCBIfam" id="TIGR00046">
    <property type="entry name" value="RsmE family RNA methyltransferase"/>
    <property type="match status" value="1"/>
</dbReference>
<dbReference type="SUPFAM" id="SSF75217">
    <property type="entry name" value="alpha/beta knot"/>
    <property type="match status" value="1"/>
</dbReference>
<gene>
    <name evidence="15" type="ORF">HLH34_07675</name>
</gene>
<evidence type="ECO:0000256" key="4">
    <source>
        <dbReference type="ARBA" id="ARBA00013673"/>
    </source>
</evidence>
<dbReference type="RefSeq" id="WP_183119031.1">
    <property type="nucleotide sequence ID" value="NZ_JABEQF010000005.1"/>
</dbReference>
<evidence type="ECO:0000259" key="14">
    <source>
        <dbReference type="Pfam" id="PF20260"/>
    </source>
</evidence>
<dbReference type="NCBIfam" id="NF008696">
    <property type="entry name" value="PRK11713.3-5"/>
    <property type="match status" value="1"/>
</dbReference>
<protein>
    <recommendedName>
        <fullName evidence="4 12">Ribosomal RNA small subunit methyltransferase E</fullName>
        <ecNumber evidence="3 12">2.1.1.193</ecNumber>
    </recommendedName>
</protein>
<dbReference type="Proteomes" id="UP000555756">
    <property type="component" value="Unassembled WGS sequence"/>
</dbReference>
<evidence type="ECO:0000259" key="13">
    <source>
        <dbReference type="Pfam" id="PF04452"/>
    </source>
</evidence>
<keyword evidence="5 12" id="KW-0963">Cytoplasm</keyword>
<comment type="function">
    <text evidence="10 12">Specifically methylates the N3 position of the uracil ring of uridine 1498 (m3U1498) in 16S rRNA. Acts on the fully assembled 30S ribosomal subunit.</text>
</comment>
<keyword evidence="8 12" id="KW-0808">Transferase</keyword>
<dbReference type="SUPFAM" id="SSF88697">
    <property type="entry name" value="PUA domain-like"/>
    <property type="match status" value="1"/>
</dbReference>
<dbReference type="EC" id="2.1.1.193" evidence="3 12"/>
<evidence type="ECO:0000256" key="8">
    <source>
        <dbReference type="ARBA" id="ARBA00022679"/>
    </source>
</evidence>
<comment type="subcellular location">
    <subcellularLocation>
        <location evidence="1 12">Cytoplasm</location>
    </subcellularLocation>
</comment>
<dbReference type="Pfam" id="PF04452">
    <property type="entry name" value="Methyltrans_RNA"/>
    <property type="match status" value="1"/>
</dbReference>
<evidence type="ECO:0000256" key="12">
    <source>
        <dbReference type="PIRNR" id="PIRNR015601"/>
    </source>
</evidence>
<dbReference type="PIRSF" id="PIRSF015601">
    <property type="entry name" value="MTase_slr0722"/>
    <property type="match status" value="1"/>
</dbReference>
<name>A0A7W4JS81_9PROT</name>
<comment type="catalytic activity">
    <reaction evidence="11 12">
        <text>uridine(1498) in 16S rRNA + S-adenosyl-L-methionine = N(3)-methyluridine(1498) in 16S rRNA + S-adenosyl-L-homocysteine + H(+)</text>
        <dbReference type="Rhea" id="RHEA:42920"/>
        <dbReference type="Rhea" id="RHEA-COMP:10283"/>
        <dbReference type="Rhea" id="RHEA-COMP:10284"/>
        <dbReference type="ChEBI" id="CHEBI:15378"/>
        <dbReference type="ChEBI" id="CHEBI:57856"/>
        <dbReference type="ChEBI" id="CHEBI:59789"/>
        <dbReference type="ChEBI" id="CHEBI:65315"/>
        <dbReference type="ChEBI" id="CHEBI:74502"/>
        <dbReference type="EC" id="2.1.1.193"/>
    </reaction>
</comment>
<dbReference type="GO" id="GO:0005737">
    <property type="term" value="C:cytoplasm"/>
    <property type="evidence" value="ECO:0007669"/>
    <property type="project" value="UniProtKB-SubCell"/>
</dbReference>
<keyword evidence="16" id="KW-1185">Reference proteome</keyword>
<dbReference type="PANTHER" id="PTHR30027">
    <property type="entry name" value="RIBOSOMAL RNA SMALL SUBUNIT METHYLTRANSFERASE E"/>
    <property type="match status" value="1"/>
</dbReference>
<dbReference type="GO" id="GO:0070475">
    <property type="term" value="P:rRNA base methylation"/>
    <property type="evidence" value="ECO:0007669"/>
    <property type="project" value="TreeGrafter"/>
</dbReference>
<evidence type="ECO:0000256" key="10">
    <source>
        <dbReference type="ARBA" id="ARBA00025699"/>
    </source>
</evidence>
<dbReference type="NCBIfam" id="NF008694">
    <property type="entry name" value="PRK11713.3-2"/>
    <property type="match status" value="1"/>
</dbReference>
<feature type="domain" description="Ribosomal RNA small subunit methyltransferase E PUA-like" evidence="14">
    <location>
        <begin position="30"/>
        <end position="71"/>
    </location>
</feature>
<evidence type="ECO:0000256" key="5">
    <source>
        <dbReference type="ARBA" id="ARBA00022490"/>
    </source>
</evidence>
<dbReference type="EMBL" id="JABEQF010000005">
    <property type="protein sequence ID" value="MBB2189845.1"/>
    <property type="molecule type" value="Genomic_DNA"/>
</dbReference>
<keyword evidence="7 12" id="KW-0489">Methyltransferase</keyword>
<proteinExistence type="inferred from homology"/>
<comment type="caution">
    <text evidence="15">The sequence shown here is derived from an EMBL/GenBank/DDBJ whole genome shotgun (WGS) entry which is preliminary data.</text>
</comment>
<dbReference type="GO" id="GO:0070042">
    <property type="term" value="F:rRNA (uridine-N3-)-methyltransferase activity"/>
    <property type="evidence" value="ECO:0007669"/>
    <property type="project" value="TreeGrafter"/>
</dbReference>
<reference evidence="15 16" key="1">
    <citation type="submission" date="2020-04" db="EMBL/GenBank/DDBJ databases">
        <title>Description of novel Gluconacetobacter.</title>
        <authorList>
            <person name="Sombolestani A."/>
        </authorList>
    </citation>
    <scope>NUCLEOTIDE SEQUENCE [LARGE SCALE GENOMIC DNA]</scope>
    <source>
        <strain evidence="15 16">LMG 21311</strain>
    </source>
</reference>
<accession>A0A7W4JS81</accession>
<evidence type="ECO:0000313" key="15">
    <source>
        <dbReference type="EMBL" id="MBB2189845.1"/>
    </source>
</evidence>
<evidence type="ECO:0000256" key="9">
    <source>
        <dbReference type="ARBA" id="ARBA00022691"/>
    </source>
</evidence>
<dbReference type="Gene3D" id="3.40.1280.10">
    <property type="match status" value="1"/>
</dbReference>
<evidence type="ECO:0000256" key="1">
    <source>
        <dbReference type="ARBA" id="ARBA00004496"/>
    </source>
</evidence>
<evidence type="ECO:0000313" key="16">
    <source>
        <dbReference type="Proteomes" id="UP000555756"/>
    </source>
</evidence>
<evidence type="ECO:0000256" key="7">
    <source>
        <dbReference type="ARBA" id="ARBA00022603"/>
    </source>
</evidence>
<dbReference type="InterPro" id="IPR015947">
    <property type="entry name" value="PUA-like_sf"/>
</dbReference>
<evidence type="ECO:0000256" key="6">
    <source>
        <dbReference type="ARBA" id="ARBA00022552"/>
    </source>
</evidence>
<keyword evidence="9 12" id="KW-0949">S-adenosyl-L-methionine</keyword>
<dbReference type="Gene3D" id="2.40.240.20">
    <property type="entry name" value="Hypothetical PUA domain-like, domain 1"/>
    <property type="match status" value="1"/>
</dbReference>
<sequence>MKDCPRLFAAPATQPPMHDDAVVELTPGHAHYLGTVLRMGAGDEVALFNARDGEWRAGIEAIRRDRGQVRVRRQTRPAEPVVGPVLLFAPLKRDATDLVIRMGTELGVRRFLPVLTERTNTHRVNGARLAGIAVEAAEQCERLDVPEVDDPLPLVDRLAAWPKGRRLFVAAERPAQRDGTAEIEAGCNEGGGIDGACDGDGLLVGPEGGFSAAEVALLRSRPFVTMISLGPRILRADTAVACGLSLMGAGFRRASGAGSR</sequence>
<dbReference type="InterPro" id="IPR029028">
    <property type="entry name" value="Alpha/beta_knot_MTases"/>
</dbReference>
<evidence type="ECO:0000256" key="2">
    <source>
        <dbReference type="ARBA" id="ARBA00005528"/>
    </source>
</evidence>
<dbReference type="AlphaFoldDB" id="A0A7W4JS81"/>
<dbReference type="Pfam" id="PF20260">
    <property type="entry name" value="PUA_4"/>
    <property type="match status" value="1"/>
</dbReference>
<dbReference type="PANTHER" id="PTHR30027:SF3">
    <property type="entry name" value="16S RRNA (URACIL(1498)-N(3))-METHYLTRANSFERASE"/>
    <property type="match status" value="1"/>
</dbReference>
<dbReference type="InterPro" id="IPR046887">
    <property type="entry name" value="RsmE_PUA-like"/>
</dbReference>
<dbReference type="InterPro" id="IPR006700">
    <property type="entry name" value="RsmE"/>
</dbReference>
<evidence type="ECO:0000256" key="11">
    <source>
        <dbReference type="ARBA" id="ARBA00047944"/>
    </source>
</evidence>
<evidence type="ECO:0000256" key="3">
    <source>
        <dbReference type="ARBA" id="ARBA00012328"/>
    </source>
</evidence>
<dbReference type="InterPro" id="IPR029026">
    <property type="entry name" value="tRNA_m1G_MTases_N"/>
</dbReference>
<organism evidence="15 16">
    <name type="scientific">Gluconacetobacter azotocaptans</name>
    <dbReference type="NCBI Taxonomy" id="142834"/>
    <lineage>
        <taxon>Bacteria</taxon>
        <taxon>Pseudomonadati</taxon>
        <taxon>Pseudomonadota</taxon>
        <taxon>Alphaproteobacteria</taxon>
        <taxon>Acetobacterales</taxon>
        <taxon>Acetobacteraceae</taxon>
        <taxon>Gluconacetobacter</taxon>
    </lineage>
</organism>
<comment type="similarity">
    <text evidence="2 12">Belongs to the RNA methyltransferase RsmE family.</text>
</comment>
<dbReference type="CDD" id="cd18084">
    <property type="entry name" value="RsmE-like"/>
    <property type="match status" value="1"/>
</dbReference>
<feature type="domain" description="Ribosomal RNA small subunit methyltransferase E methyltransferase" evidence="13">
    <location>
        <begin position="85"/>
        <end position="247"/>
    </location>
</feature>